<accession>A0A8S5URX7</accession>
<organism evidence="2">
    <name type="scientific">Siphoviridae sp. ctksc2</name>
    <dbReference type="NCBI Taxonomy" id="2825645"/>
    <lineage>
        <taxon>Viruses</taxon>
        <taxon>Duplodnaviria</taxon>
        <taxon>Heunggongvirae</taxon>
        <taxon>Uroviricota</taxon>
        <taxon>Caudoviricetes</taxon>
    </lineage>
</organism>
<evidence type="ECO:0000313" key="2">
    <source>
        <dbReference type="EMBL" id="DAF97187.1"/>
    </source>
</evidence>
<reference evidence="2" key="1">
    <citation type="journal article" date="2021" name="Proc. Natl. Acad. Sci. U.S.A.">
        <title>A Catalog of Tens of Thousands of Viruses from Human Metagenomes Reveals Hidden Associations with Chronic Diseases.</title>
        <authorList>
            <person name="Tisza M.J."/>
            <person name="Buck C.B."/>
        </authorList>
    </citation>
    <scope>NUCLEOTIDE SEQUENCE</scope>
    <source>
        <strain evidence="2">Ctksc2</strain>
    </source>
</reference>
<protein>
    <submittedName>
        <fullName evidence="2">Uncharacterized protein</fullName>
    </submittedName>
</protein>
<feature type="transmembrane region" description="Helical" evidence="1">
    <location>
        <begin position="28"/>
        <end position="46"/>
    </location>
</feature>
<keyword evidence="1" id="KW-1133">Transmembrane helix</keyword>
<dbReference type="EMBL" id="BK016127">
    <property type="protein sequence ID" value="DAF97187.1"/>
    <property type="molecule type" value="Genomic_DNA"/>
</dbReference>
<proteinExistence type="predicted"/>
<keyword evidence="1" id="KW-0472">Membrane</keyword>
<keyword evidence="1" id="KW-0812">Transmembrane</keyword>
<sequence>MSTYILGAAAAAAILTEAALTTALGHHTGVLLLAVTLTAVLAAHTIRTEKEPRR</sequence>
<name>A0A8S5URX7_9CAUD</name>
<evidence type="ECO:0000256" key="1">
    <source>
        <dbReference type="SAM" id="Phobius"/>
    </source>
</evidence>